<proteinExistence type="predicted"/>
<dbReference type="EMBL" id="AP014925">
    <property type="protein sequence ID" value="BAR96273.1"/>
    <property type="molecule type" value="Genomic_DNA"/>
</dbReference>
<accession>A0AAD1F7I4</accession>
<protein>
    <submittedName>
        <fullName evidence="1">Uncharacterized protein</fullName>
    </submittedName>
</protein>
<name>A0AAD1F7I4_PREIN</name>
<organism evidence="1 2">
    <name type="scientific">Prevotella intermedia</name>
    <dbReference type="NCBI Taxonomy" id="28131"/>
    <lineage>
        <taxon>Bacteria</taxon>
        <taxon>Pseudomonadati</taxon>
        <taxon>Bacteroidota</taxon>
        <taxon>Bacteroidia</taxon>
        <taxon>Bacteroidales</taxon>
        <taxon>Prevotellaceae</taxon>
        <taxon>Prevotella</taxon>
    </lineage>
</organism>
<evidence type="ECO:0000313" key="1">
    <source>
        <dbReference type="EMBL" id="BAR96273.1"/>
    </source>
</evidence>
<evidence type="ECO:0000313" key="2">
    <source>
        <dbReference type="Proteomes" id="UP000067008"/>
    </source>
</evidence>
<dbReference type="AlphaFoldDB" id="A0AAD1F7I4"/>
<dbReference type="Proteomes" id="UP000067008">
    <property type="component" value="Chromosome 2"/>
</dbReference>
<gene>
    <name evidence="1" type="ORF">PI172_1545</name>
</gene>
<sequence>MRSKSGSFARQKRRFCIAKQPLSQCQIEITVFLMNNLYRMEVILNTFLTTTHPKAKRFYTFCAEALL</sequence>
<reference evidence="1 2" key="1">
    <citation type="submission" date="2015-07" db="EMBL/GenBank/DDBJ databases">
        <title>Complete genome sequence of Prevotella intermedia strain 17-2.</title>
        <authorList>
            <person name="Nambu T."/>
        </authorList>
    </citation>
    <scope>NUCLEOTIDE SEQUENCE [LARGE SCALE GENOMIC DNA]</scope>
    <source>
        <strain evidence="1 2">17-2</strain>
    </source>
</reference>